<proteinExistence type="predicted"/>
<evidence type="ECO:0000313" key="3">
    <source>
        <dbReference type="Proteomes" id="UP000028990"/>
    </source>
</evidence>
<name>A0A091DS64_FUKDA</name>
<evidence type="ECO:0000313" key="2">
    <source>
        <dbReference type="EMBL" id="KFO34994.1"/>
    </source>
</evidence>
<dbReference type="EMBL" id="KN121896">
    <property type="protein sequence ID" value="KFO34994.1"/>
    <property type="molecule type" value="Genomic_DNA"/>
</dbReference>
<evidence type="ECO:0000256" key="1">
    <source>
        <dbReference type="SAM" id="MobiDB-lite"/>
    </source>
</evidence>
<organism evidence="2 3">
    <name type="scientific">Fukomys damarensis</name>
    <name type="common">Damaraland mole rat</name>
    <name type="synonym">Cryptomys damarensis</name>
    <dbReference type="NCBI Taxonomy" id="885580"/>
    <lineage>
        <taxon>Eukaryota</taxon>
        <taxon>Metazoa</taxon>
        <taxon>Chordata</taxon>
        <taxon>Craniata</taxon>
        <taxon>Vertebrata</taxon>
        <taxon>Euteleostomi</taxon>
        <taxon>Mammalia</taxon>
        <taxon>Eutheria</taxon>
        <taxon>Euarchontoglires</taxon>
        <taxon>Glires</taxon>
        <taxon>Rodentia</taxon>
        <taxon>Hystricomorpha</taxon>
        <taxon>Bathyergidae</taxon>
        <taxon>Fukomys</taxon>
    </lineage>
</organism>
<feature type="region of interest" description="Disordered" evidence="1">
    <location>
        <begin position="49"/>
        <end position="104"/>
    </location>
</feature>
<accession>A0A091DS64</accession>
<sequence>MHHSELYRAVGFIFRCKQAAAGGRLTTGIGSGMRMVQSPSVGELMACEGDELSERDTKQGSPLLNVKRSAPPLGGKVQDAPMYTQGTSFPPLANGSPVPSGSPGCRASISEEIVPCEFLAVV</sequence>
<gene>
    <name evidence="2" type="ORF">H920_03696</name>
</gene>
<dbReference type="Proteomes" id="UP000028990">
    <property type="component" value="Unassembled WGS sequence"/>
</dbReference>
<keyword evidence="3" id="KW-1185">Reference proteome</keyword>
<protein>
    <submittedName>
        <fullName evidence="2">Uncharacterized protein</fullName>
    </submittedName>
</protein>
<dbReference type="AlphaFoldDB" id="A0A091DS64"/>
<reference evidence="2 3" key="1">
    <citation type="submission" date="2013-11" db="EMBL/GenBank/DDBJ databases">
        <title>The Damaraland mole rat (Fukomys damarensis) genome and evolution of African mole rats.</title>
        <authorList>
            <person name="Gladyshev V.N."/>
            <person name="Fang X."/>
        </authorList>
    </citation>
    <scope>NUCLEOTIDE SEQUENCE [LARGE SCALE GENOMIC DNA]</scope>
    <source>
        <tissue evidence="2">Liver</tissue>
    </source>
</reference>